<organism evidence="7 8">
    <name type="scientific">Pseudodesulfovibrio nedwellii</name>
    <dbReference type="NCBI Taxonomy" id="2973072"/>
    <lineage>
        <taxon>Bacteria</taxon>
        <taxon>Pseudomonadati</taxon>
        <taxon>Thermodesulfobacteriota</taxon>
        <taxon>Desulfovibrionia</taxon>
        <taxon>Desulfovibrionales</taxon>
        <taxon>Desulfovibrionaceae</taxon>
    </lineage>
</organism>
<keyword evidence="8" id="KW-1185">Reference proteome</keyword>
<feature type="transmembrane region" description="Helical" evidence="6">
    <location>
        <begin position="348"/>
        <end position="372"/>
    </location>
</feature>
<dbReference type="EMBL" id="AP026709">
    <property type="protein sequence ID" value="BDQ37649.1"/>
    <property type="molecule type" value="Genomic_DNA"/>
</dbReference>
<feature type="transmembrane region" description="Helical" evidence="6">
    <location>
        <begin position="169"/>
        <end position="190"/>
    </location>
</feature>
<evidence type="ECO:0000313" key="7">
    <source>
        <dbReference type="EMBL" id="BDQ37649.1"/>
    </source>
</evidence>
<keyword evidence="6" id="KW-0813">Transport</keyword>
<feature type="transmembrane region" description="Helical" evidence="6">
    <location>
        <begin position="114"/>
        <end position="135"/>
    </location>
</feature>
<feature type="transmembrane region" description="Helical" evidence="6">
    <location>
        <begin position="384"/>
        <end position="409"/>
    </location>
</feature>
<feature type="transmembrane region" description="Helical" evidence="6">
    <location>
        <begin position="29"/>
        <end position="46"/>
    </location>
</feature>
<dbReference type="HAMAP" id="MF_01844">
    <property type="entry name" value="NhaA"/>
    <property type="match status" value="1"/>
</dbReference>
<dbReference type="PANTHER" id="PTHR30341">
    <property type="entry name" value="SODIUM ION/PROTON ANTIPORTER NHAA-RELATED"/>
    <property type="match status" value="1"/>
</dbReference>
<proteinExistence type="inferred from homology"/>
<feature type="transmembrane region" description="Helical" evidence="6">
    <location>
        <begin position="75"/>
        <end position="93"/>
    </location>
</feature>
<feature type="transmembrane region" description="Helical" evidence="6">
    <location>
        <begin position="421"/>
        <end position="438"/>
    </location>
</feature>
<feature type="transmembrane region" description="Helical" evidence="6">
    <location>
        <begin position="141"/>
        <end position="160"/>
    </location>
</feature>
<keyword evidence="5 6" id="KW-0472">Membrane</keyword>
<dbReference type="InterPro" id="IPR004670">
    <property type="entry name" value="NhaA"/>
</dbReference>
<dbReference type="Pfam" id="PF06965">
    <property type="entry name" value="Na_H_antiport_1"/>
    <property type="match status" value="1"/>
</dbReference>
<evidence type="ECO:0000256" key="3">
    <source>
        <dbReference type="ARBA" id="ARBA00022692"/>
    </source>
</evidence>
<dbReference type="Proteomes" id="UP001317742">
    <property type="component" value="Chromosome"/>
</dbReference>
<sequence length="456" mass="48122">MAIKELMVCGLEPIEQVLLPFQEFFKSKATGGILLIICAAVALLWANSPWADTYVALWNTKFTVGFGHASLSKPVILWVNDGLMALFFFVVGLEIKREFMVGELSTRSQAVLPIAAAIGGMIVPASIYVIINWGTDSASGWAIPMATDIAFALGILSLLGDRIPYQIKIFLTAVAIVDDLGGILVIALFYTSDISFWLLLAAGAFLLVAFAGNRMGIRSPAFYAAVGILVWLTVLKSGVHSTVAGVLMAFMIPARTKCDAAAFSYNATGILDDYKASVRPGASVLTNSAMQSALLSMQYISSRAQTPLQRLEHGLHPLVDYAIMPIFALANAGVMLGGDMGVVLSSKVALGTSFGLVLGKPIGIVLAVLLIFKLSGGVPRGIHLKHFIGAGMLGGIGFTMSLFIATLAFGDSPAMLTGAKTAILGASVIAGIAGYLVLRSAPSLEEMLKEQASQQR</sequence>
<accession>A0ABN6S3X3</accession>
<evidence type="ECO:0000256" key="2">
    <source>
        <dbReference type="ARBA" id="ARBA00022475"/>
    </source>
</evidence>
<comment type="subcellular location">
    <subcellularLocation>
        <location evidence="1">Cell inner membrane</location>
        <topology evidence="1">Multi-pass membrane protein</topology>
    </subcellularLocation>
    <subcellularLocation>
        <location evidence="6">Cell membrane</location>
        <topology evidence="6">Multi-pass membrane protein</topology>
    </subcellularLocation>
</comment>
<evidence type="ECO:0000256" key="6">
    <source>
        <dbReference type="HAMAP-Rule" id="MF_01844"/>
    </source>
</evidence>
<dbReference type="RefSeq" id="WP_281760167.1">
    <property type="nucleotide sequence ID" value="NZ_AP026709.1"/>
</dbReference>
<dbReference type="PANTHER" id="PTHR30341:SF0">
    <property type="entry name" value="NA(+)_H(+) ANTIPORTER NHAA"/>
    <property type="match status" value="1"/>
</dbReference>
<keyword evidence="6" id="KW-0406">Ion transport</keyword>
<comment type="catalytic activity">
    <reaction evidence="6">
        <text>Na(+)(in) + 2 H(+)(out) = Na(+)(out) + 2 H(+)(in)</text>
        <dbReference type="Rhea" id="RHEA:29251"/>
        <dbReference type="ChEBI" id="CHEBI:15378"/>
        <dbReference type="ChEBI" id="CHEBI:29101"/>
    </reaction>
</comment>
<dbReference type="NCBIfam" id="TIGR00773">
    <property type="entry name" value="NhaA"/>
    <property type="match status" value="1"/>
</dbReference>
<comment type="function">
    <text evidence="6">Na(+)/H(+) antiporter that extrudes sodium in exchange for external protons.</text>
</comment>
<protein>
    <recommendedName>
        <fullName evidence="6">Na(+)/H(+) antiporter NhaA</fullName>
    </recommendedName>
    <alternativeName>
        <fullName evidence="6">Sodium/proton antiporter NhaA</fullName>
    </alternativeName>
</protein>
<keyword evidence="6" id="KW-0050">Antiport</keyword>
<dbReference type="InterPro" id="IPR023171">
    <property type="entry name" value="Na/H_antiporter_dom_sf"/>
</dbReference>
<feature type="transmembrane region" description="Helical" evidence="6">
    <location>
        <begin position="196"/>
        <end position="213"/>
    </location>
</feature>
<evidence type="ECO:0000313" key="8">
    <source>
        <dbReference type="Proteomes" id="UP001317742"/>
    </source>
</evidence>
<name>A0ABN6S3X3_9BACT</name>
<feature type="transmembrane region" description="Helical" evidence="6">
    <location>
        <begin position="318"/>
        <end position="336"/>
    </location>
</feature>
<keyword evidence="6" id="KW-0739">Sodium transport</keyword>
<keyword evidence="3 6" id="KW-0812">Transmembrane</keyword>
<evidence type="ECO:0000256" key="1">
    <source>
        <dbReference type="ARBA" id="ARBA00004429"/>
    </source>
</evidence>
<evidence type="ECO:0000256" key="4">
    <source>
        <dbReference type="ARBA" id="ARBA00022989"/>
    </source>
</evidence>
<reference evidence="7 8" key="1">
    <citation type="submission" date="2022-08" db="EMBL/GenBank/DDBJ databases">
        <title>Genome Sequence of the sulphate-reducing bacterium, Pseudodesulfovibrio sp. SYK.</title>
        <authorList>
            <person name="Kondo R."/>
            <person name="Kataoka T."/>
        </authorList>
    </citation>
    <scope>NUCLEOTIDE SEQUENCE [LARGE SCALE GENOMIC DNA]</scope>
    <source>
        <strain evidence="7 8">SYK</strain>
    </source>
</reference>
<keyword evidence="4 6" id="KW-1133">Transmembrane helix</keyword>
<keyword evidence="6" id="KW-0915">Sodium</keyword>
<keyword evidence="2 6" id="KW-1003">Cell membrane</keyword>
<comment type="similarity">
    <text evidence="6">Belongs to the NhaA Na(+)/H(+) (TC 2.A.33) antiporter family.</text>
</comment>
<gene>
    <name evidence="7" type="primary">nhaA_1</name>
    <name evidence="6" type="synonym">nhaA</name>
    <name evidence="7" type="ORF">SYK_20090</name>
</gene>
<dbReference type="Gene3D" id="1.20.1530.10">
    <property type="entry name" value="Na+/H+ antiporter like domain"/>
    <property type="match status" value="1"/>
</dbReference>
<evidence type="ECO:0000256" key="5">
    <source>
        <dbReference type="ARBA" id="ARBA00023136"/>
    </source>
</evidence>